<dbReference type="EMBL" id="JAAALK010000082">
    <property type="protein sequence ID" value="KAG8084822.1"/>
    <property type="molecule type" value="Genomic_DNA"/>
</dbReference>
<reference evidence="1" key="1">
    <citation type="journal article" date="2021" name="bioRxiv">
        <title>Whole Genome Assembly and Annotation of Northern Wild Rice, Zizania palustris L., Supports a Whole Genome Duplication in the Zizania Genus.</title>
        <authorList>
            <person name="Haas M."/>
            <person name="Kono T."/>
            <person name="Macchietto M."/>
            <person name="Millas R."/>
            <person name="McGilp L."/>
            <person name="Shao M."/>
            <person name="Duquette J."/>
            <person name="Hirsch C.N."/>
            <person name="Kimball J."/>
        </authorList>
    </citation>
    <scope>NUCLEOTIDE SEQUENCE</scope>
    <source>
        <tissue evidence="1">Fresh leaf tissue</tissue>
    </source>
</reference>
<keyword evidence="2" id="KW-1185">Reference proteome</keyword>
<sequence>MMFFFLKACIKASAESLWCSVFGDLRLSSLPAYRDSTTSRAFSEAALPLARLRRVRPPGGGDRRAVPSRPFSLAADPCAAGDPRRLLRGVVKDEPD</sequence>
<reference evidence="1" key="2">
    <citation type="submission" date="2021-02" db="EMBL/GenBank/DDBJ databases">
        <authorList>
            <person name="Kimball J.A."/>
            <person name="Haas M.W."/>
            <person name="Macchietto M."/>
            <person name="Kono T."/>
            <person name="Duquette J."/>
            <person name="Shao M."/>
        </authorList>
    </citation>
    <scope>NUCLEOTIDE SEQUENCE</scope>
    <source>
        <tissue evidence="1">Fresh leaf tissue</tissue>
    </source>
</reference>
<name>A0A8J6BB60_ZIZPA</name>
<gene>
    <name evidence="1" type="ORF">GUJ93_ZPchr0010g10835</name>
</gene>
<evidence type="ECO:0000313" key="1">
    <source>
        <dbReference type="EMBL" id="KAG8084822.1"/>
    </source>
</evidence>
<dbReference type="Proteomes" id="UP000729402">
    <property type="component" value="Unassembled WGS sequence"/>
</dbReference>
<proteinExistence type="predicted"/>
<accession>A0A8J6BB60</accession>
<dbReference type="AlphaFoldDB" id="A0A8J6BB60"/>
<evidence type="ECO:0000313" key="2">
    <source>
        <dbReference type="Proteomes" id="UP000729402"/>
    </source>
</evidence>
<protein>
    <submittedName>
        <fullName evidence="1">Uncharacterized protein</fullName>
    </submittedName>
</protein>
<comment type="caution">
    <text evidence="1">The sequence shown here is derived from an EMBL/GenBank/DDBJ whole genome shotgun (WGS) entry which is preliminary data.</text>
</comment>
<organism evidence="1 2">
    <name type="scientific">Zizania palustris</name>
    <name type="common">Northern wild rice</name>
    <dbReference type="NCBI Taxonomy" id="103762"/>
    <lineage>
        <taxon>Eukaryota</taxon>
        <taxon>Viridiplantae</taxon>
        <taxon>Streptophyta</taxon>
        <taxon>Embryophyta</taxon>
        <taxon>Tracheophyta</taxon>
        <taxon>Spermatophyta</taxon>
        <taxon>Magnoliopsida</taxon>
        <taxon>Liliopsida</taxon>
        <taxon>Poales</taxon>
        <taxon>Poaceae</taxon>
        <taxon>BOP clade</taxon>
        <taxon>Oryzoideae</taxon>
        <taxon>Oryzeae</taxon>
        <taxon>Zizaniinae</taxon>
        <taxon>Zizania</taxon>
    </lineage>
</organism>